<comment type="similarity">
    <text evidence="1">Belongs to the NusB family.</text>
</comment>
<keyword evidence="5" id="KW-0804">Transcription</keyword>
<protein>
    <submittedName>
        <fullName evidence="7">Transcription antitermination factor NusB</fullName>
    </submittedName>
</protein>
<dbReference type="Pfam" id="PF01029">
    <property type="entry name" value="NusB"/>
    <property type="match status" value="1"/>
</dbReference>
<keyword evidence="2" id="KW-0889">Transcription antitermination</keyword>
<dbReference type="GO" id="GO:0006353">
    <property type="term" value="P:DNA-templated transcription termination"/>
    <property type="evidence" value="ECO:0007669"/>
    <property type="project" value="InterPro"/>
</dbReference>
<dbReference type="Gene3D" id="1.10.940.10">
    <property type="entry name" value="NusB-like"/>
    <property type="match status" value="1"/>
</dbReference>
<dbReference type="PANTHER" id="PTHR11078">
    <property type="entry name" value="N UTILIZATION SUBSTANCE PROTEIN B-RELATED"/>
    <property type="match status" value="1"/>
</dbReference>
<organism evidence="7 8">
    <name type="scientific">Candidatus Borkfalkia avistercoris</name>
    <dbReference type="NCBI Taxonomy" id="2838504"/>
    <lineage>
        <taxon>Bacteria</taxon>
        <taxon>Bacillati</taxon>
        <taxon>Bacillota</taxon>
        <taxon>Clostridia</taxon>
        <taxon>Christensenellales</taxon>
        <taxon>Christensenellaceae</taxon>
        <taxon>Candidatus Borkfalkia</taxon>
    </lineage>
</organism>
<sequence length="135" mass="14997">MRSKARESAFKVIFASEFAEDNECRRAVYRAAELNDEEKDYADKLVSLVAEHRAELSAVLDKHAIGFSERRMFPVDRSILLMALAEIFYVNDVPSVVSIDEAVGLVKKYSTEKSAGFVNGVLAAVIAGDKNEHID</sequence>
<dbReference type="NCBIfam" id="TIGR01951">
    <property type="entry name" value="nusB"/>
    <property type="match status" value="1"/>
</dbReference>
<dbReference type="PANTHER" id="PTHR11078:SF3">
    <property type="entry name" value="ANTITERMINATION NUSB DOMAIN-CONTAINING PROTEIN"/>
    <property type="match status" value="1"/>
</dbReference>
<evidence type="ECO:0000256" key="5">
    <source>
        <dbReference type="ARBA" id="ARBA00023163"/>
    </source>
</evidence>
<dbReference type="GO" id="GO:0003723">
    <property type="term" value="F:RNA binding"/>
    <property type="evidence" value="ECO:0007669"/>
    <property type="project" value="UniProtKB-KW"/>
</dbReference>
<feature type="domain" description="NusB/RsmB/TIM44" evidence="6">
    <location>
        <begin position="4"/>
        <end position="126"/>
    </location>
</feature>
<proteinExistence type="inferred from homology"/>
<dbReference type="SUPFAM" id="SSF48013">
    <property type="entry name" value="NusB-like"/>
    <property type="match status" value="1"/>
</dbReference>
<evidence type="ECO:0000259" key="6">
    <source>
        <dbReference type="Pfam" id="PF01029"/>
    </source>
</evidence>
<evidence type="ECO:0000313" key="7">
    <source>
        <dbReference type="EMBL" id="HIZ03595.1"/>
    </source>
</evidence>
<dbReference type="EMBL" id="DXCL01000026">
    <property type="protein sequence ID" value="HIZ03595.1"/>
    <property type="molecule type" value="Genomic_DNA"/>
</dbReference>
<evidence type="ECO:0000256" key="2">
    <source>
        <dbReference type="ARBA" id="ARBA00022814"/>
    </source>
</evidence>
<accession>A0A9D2CZ85</accession>
<dbReference type="GO" id="GO:0031564">
    <property type="term" value="P:transcription antitermination"/>
    <property type="evidence" value="ECO:0007669"/>
    <property type="project" value="UniProtKB-KW"/>
</dbReference>
<evidence type="ECO:0000313" key="8">
    <source>
        <dbReference type="Proteomes" id="UP000824132"/>
    </source>
</evidence>
<name>A0A9D2CZ85_9FIRM</name>
<dbReference type="InterPro" id="IPR011605">
    <property type="entry name" value="NusB_fam"/>
</dbReference>
<reference evidence="7" key="2">
    <citation type="submission" date="2021-04" db="EMBL/GenBank/DDBJ databases">
        <authorList>
            <person name="Gilroy R."/>
        </authorList>
    </citation>
    <scope>NUCLEOTIDE SEQUENCE</scope>
    <source>
        <strain evidence="7">CHK187-5294</strain>
    </source>
</reference>
<reference evidence="7" key="1">
    <citation type="journal article" date="2021" name="PeerJ">
        <title>Extensive microbial diversity within the chicken gut microbiome revealed by metagenomics and culture.</title>
        <authorList>
            <person name="Gilroy R."/>
            <person name="Ravi A."/>
            <person name="Getino M."/>
            <person name="Pursley I."/>
            <person name="Horton D.L."/>
            <person name="Alikhan N.F."/>
            <person name="Baker D."/>
            <person name="Gharbi K."/>
            <person name="Hall N."/>
            <person name="Watson M."/>
            <person name="Adriaenssens E.M."/>
            <person name="Foster-Nyarko E."/>
            <person name="Jarju S."/>
            <person name="Secka A."/>
            <person name="Antonio M."/>
            <person name="Oren A."/>
            <person name="Chaudhuri R.R."/>
            <person name="La Ragione R."/>
            <person name="Hildebrand F."/>
            <person name="Pallen M.J."/>
        </authorList>
    </citation>
    <scope>NUCLEOTIDE SEQUENCE</scope>
    <source>
        <strain evidence="7">CHK187-5294</strain>
    </source>
</reference>
<comment type="caution">
    <text evidence="7">The sequence shown here is derived from an EMBL/GenBank/DDBJ whole genome shotgun (WGS) entry which is preliminary data.</text>
</comment>
<keyword evidence="4" id="KW-0805">Transcription regulation</keyword>
<dbReference type="AlphaFoldDB" id="A0A9D2CZ85"/>
<keyword evidence="3" id="KW-0694">RNA-binding</keyword>
<dbReference type="InterPro" id="IPR006027">
    <property type="entry name" value="NusB_RsmB_TIM44"/>
</dbReference>
<evidence type="ECO:0000256" key="1">
    <source>
        <dbReference type="ARBA" id="ARBA00005952"/>
    </source>
</evidence>
<dbReference type="GO" id="GO:0005829">
    <property type="term" value="C:cytosol"/>
    <property type="evidence" value="ECO:0007669"/>
    <property type="project" value="TreeGrafter"/>
</dbReference>
<evidence type="ECO:0000256" key="4">
    <source>
        <dbReference type="ARBA" id="ARBA00023015"/>
    </source>
</evidence>
<dbReference type="Proteomes" id="UP000824132">
    <property type="component" value="Unassembled WGS sequence"/>
</dbReference>
<gene>
    <name evidence="7" type="primary">nusB</name>
    <name evidence="7" type="ORF">H9727_04845</name>
</gene>
<evidence type="ECO:0000256" key="3">
    <source>
        <dbReference type="ARBA" id="ARBA00022884"/>
    </source>
</evidence>
<dbReference type="InterPro" id="IPR035926">
    <property type="entry name" value="NusB-like_sf"/>
</dbReference>